<gene>
    <name evidence="4 5" type="primary">fliW</name>
    <name evidence="5" type="ORF">ACFO1S_08240</name>
</gene>
<organism evidence="5 6">
    <name type="scientific">Cohnella boryungensis</name>
    <dbReference type="NCBI Taxonomy" id="768479"/>
    <lineage>
        <taxon>Bacteria</taxon>
        <taxon>Bacillati</taxon>
        <taxon>Bacillota</taxon>
        <taxon>Bacilli</taxon>
        <taxon>Bacillales</taxon>
        <taxon>Paenibacillaceae</taxon>
        <taxon>Cohnella</taxon>
    </lineage>
</organism>
<protein>
    <recommendedName>
        <fullName evidence="4">Flagellar assembly factor FliW</fullName>
    </recommendedName>
</protein>
<keyword evidence="3 4" id="KW-0810">Translation regulation</keyword>
<keyword evidence="5" id="KW-0282">Flagellum</keyword>
<keyword evidence="5" id="KW-0966">Cell projection</keyword>
<name>A0ABV8S773_9BACL</name>
<dbReference type="InterPro" id="IPR003775">
    <property type="entry name" value="Flagellar_assembly_factor_FliW"/>
</dbReference>
<dbReference type="HAMAP" id="MF_01185">
    <property type="entry name" value="FliW"/>
    <property type="match status" value="1"/>
</dbReference>
<dbReference type="SUPFAM" id="SSF141457">
    <property type="entry name" value="BH3618-like"/>
    <property type="match status" value="1"/>
</dbReference>
<evidence type="ECO:0000256" key="4">
    <source>
        <dbReference type="HAMAP-Rule" id="MF_01185"/>
    </source>
</evidence>
<dbReference type="PANTHER" id="PTHR39190:SF1">
    <property type="entry name" value="FLAGELLAR ASSEMBLY FACTOR FLIW"/>
    <property type="match status" value="1"/>
</dbReference>
<dbReference type="InterPro" id="IPR024046">
    <property type="entry name" value="Flagellar_assmbl_FliW_dom_sf"/>
</dbReference>
<evidence type="ECO:0000256" key="2">
    <source>
        <dbReference type="ARBA" id="ARBA00022795"/>
    </source>
</evidence>
<keyword evidence="2 4" id="KW-1005">Bacterial flagellum biogenesis</keyword>
<dbReference type="EMBL" id="JBHSED010000013">
    <property type="protein sequence ID" value="MFC4303439.1"/>
    <property type="molecule type" value="Genomic_DNA"/>
</dbReference>
<comment type="similarity">
    <text evidence="4">Belongs to the FliW family.</text>
</comment>
<keyword evidence="4" id="KW-0143">Chaperone</keyword>
<keyword evidence="1 4" id="KW-0963">Cytoplasm</keyword>
<comment type="caution">
    <text evidence="5">The sequence shown here is derived from an EMBL/GenBank/DDBJ whole genome shotgun (WGS) entry which is preliminary data.</text>
</comment>
<evidence type="ECO:0000256" key="3">
    <source>
        <dbReference type="ARBA" id="ARBA00022845"/>
    </source>
</evidence>
<accession>A0ABV8S773</accession>
<proteinExistence type="inferred from homology"/>
<evidence type="ECO:0000313" key="6">
    <source>
        <dbReference type="Proteomes" id="UP001595755"/>
    </source>
</evidence>
<comment type="function">
    <text evidence="4">Acts as an anti-CsrA protein, binds CsrA and prevents it from repressing translation of its target genes, one of which is flagellin. Binds to flagellin and participates in the assembly of the flagellum.</text>
</comment>
<keyword evidence="5" id="KW-0969">Cilium</keyword>
<comment type="subunit">
    <text evidence="4">Interacts with translational regulator CsrA and flagellin(s).</text>
</comment>
<reference evidence="6" key="1">
    <citation type="journal article" date="2019" name="Int. J. Syst. Evol. Microbiol.">
        <title>The Global Catalogue of Microorganisms (GCM) 10K type strain sequencing project: providing services to taxonomists for standard genome sequencing and annotation.</title>
        <authorList>
            <consortium name="The Broad Institute Genomics Platform"/>
            <consortium name="The Broad Institute Genome Sequencing Center for Infectious Disease"/>
            <person name="Wu L."/>
            <person name="Ma J."/>
        </authorList>
    </citation>
    <scope>NUCLEOTIDE SEQUENCE [LARGE SCALE GENOMIC DNA]</scope>
    <source>
        <strain evidence="6">CGMCC 4.1641</strain>
    </source>
</reference>
<evidence type="ECO:0000313" key="5">
    <source>
        <dbReference type="EMBL" id="MFC4303439.1"/>
    </source>
</evidence>
<dbReference type="Pfam" id="PF02623">
    <property type="entry name" value="FliW"/>
    <property type="match status" value="1"/>
</dbReference>
<dbReference type="PANTHER" id="PTHR39190">
    <property type="entry name" value="FLAGELLAR ASSEMBLY FACTOR FLIW"/>
    <property type="match status" value="1"/>
</dbReference>
<dbReference type="Proteomes" id="UP001595755">
    <property type="component" value="Unassembled WGS sequence"/>
</dbReference>
<dbReference type="RefSeq" id="WP_204602840.1">
    <property type="nucleotide sequence ID" value="NZ_JBHSED010000013.1"/>
</dbReference>
<evidence type="ECO:0000256" key="1">
    <source>
        <dbReference type="ARBA" id="ARBA00022490"/>
    </source>
</evidence>
<sequence>MRRQAEEELQQADGNLIYHFEEGLPGFNHCKRFVLVEEEANKPFGTLQCLDSEETSFVTVDPFFFFKEYEFELPDHATKELQLVSSQSLLIRVIVSWRESLGTATVNLVAPVILNTDKGLAKQIILSNTSYTARHRLFAQEAEK</sequence>
<comment type="subcellular location">
    <subcellularLocation>
        <location evidence="4">Cytoplasm</location>
    </subcellularLocation>
</comment>
<keyword evidence="6" id="KW-1185">Reference proteome</keyword>
<dbReference type="Gene3D" id="2.30.290.10">
    <property type="entry name" value="BH3618-like"/>
    <property type="match status" value="1"/>
</dbReference>